<name>A0AB94INZ2_9BACI</name>
<protein>
    <recommendedName>
        <fullName evidence="3">FAD-dependent urate hydroxylase HpyO FAD/NAD(P)-binding domain-containing protein</fullName>
    </recommendedName>
</protein>
<dbReference type="InterPro" id="IPR036188">
    <property type="entry name" value="FAD/NAD-bd_sf"/>
</dbReference>
<dbReference type="PANTHER" id="PTHR38663:SF1">
    <property type="entry name" value="L-ORNITHINE N(5)-MONOOXYGENASE"/>
    <property type="match status" value="1"/>
</dbReference>
<dbReference type="Pfam" id="PF13738">
    <property type="entry name" value="Pyr_redox_3"/>
    <property type="match status" value="1"/>
</dbReference>
<evidence type="ECO:0000313" key="2">
    <source>
        <dbReference type="Proteomes" id="UP000018877"/>
    </source>
</evidence>
<dbReference type="Gene3D" id="3.50.50.60">
    <property type="entry name" value="FAD/NAD(P)-binding domain"/>
    <property type="match status" value="1"/>
</dbReference>
<reference evidence="1 2" key="1">
    <citation type="journal article" date="2014" name="Environ. Microbiol.">
        <title>The nitrate-ammonifying and nosZ-carrying bacterium Bacillus vireti is a potent source and sink for nitric and nitrous oxide under high nitrate conditions.</title>
        <authorList>
            <person name="Mania D."/>
            <person name="Heylen K."/>
            <person name="van Spanning R.J."/>
            <person name="Frostegard A."/>
        </authorList>
    </citation>
    <scope>NUCLEOTIDE SEQUENCE [LARGE SCALE GENOMIC DNA]</scope>
    <source>
        <strain evidence="1 2">LMG 21834</strain>
    </source>
</reference>
<dbReference type="AlphaFoldDB" id="A0AB94INZ2"/>
<comment type="caution">
    <text evidence="1">The sequence shown here is derived from an EMBL/GenBank/DDBJ whole genome shotgun (WGS) entry which is preliminary data.</text>
</comment>
<accession>A0AB94INZ2</accession>
<dbReference type="EMBL" id="ALAN01000061">
    <property type="protein sequence ID" value="ETI68749.1"/>
    <property type="molecule type" value="Genomic_DNA"/>
</dbReference>
<dbReference type="SUPFAM" id="SSF51905">
    <property type="entry name" value="FAD/NAD(P)-binding domain"/>
    <property type="match status" value="2"/>
</dbReference>
<evidence type="ECO:0000313" key="1">
    <source>
        <dbReference type="EMBL" id="ETI68749.1"/>
    </source>
</evidence>
<sequence length="391" mass="43887">MYKWAIIGGGIQGVALAAFLLKAGKTRVEDLAIIDRYDEPLANWKRNTKVISMPYLRSPFVHHLDVDPFSLRSFVNEGINSQSTAFFGQYKRPSLDIFNDHCEHLVNEVSIKEAWIQGDVKGVVKTDTGWKIHLKNGCEMDCHKLALAIGIGEQLNWPEWAVELSSRYPRCVYHIFDESLPEFVEMKRPITIIGGGITSIHLALKLSDLYSNQVTLLKRHPFRISNFDSDPGWLGPKYQKAFRSLESYEKRRKEIIKARNKGSVPHDLYIKLLNRVKNGVLAIEDGEVVRGDVIEGSIHLFDKDNKPIAQTGTLLLATGYLPSLPGSQWIKSMIETLELPCAECGYPIVSKTLQWGPNLYVTGALAELEVGPIARNISGARQAADLIVKHI</sequence>
<dbReference type="PANTHER" id="PTHR38663">
    <property type="match status" value="1"/>
</dbReference>
<dbReference type="RefSeq" id="WP_024028378.1">
    <property type="nucleotide sequence ID" value="NZ_ALAN01000061.1"/>
</dbReference>
<dbReference type="Proteomes" id="UP000018877">
    <property type="component" value="Unassembled WGS sequence"/>
</dbReference>
<dbReference type="PRINTS" id="PR00368">
    <property type="entry name" value="FADPNR"/>
</dbReference>
<proteinExistence type="predicted"/>
<evidence type="ECO:0008006" key="3">
    <source>
        <dbReference type="Google" id="ProtNLM"/>
    </source>
</evidence>
<organism evidence="1 2">
    <name type="scientific">Neobacillus vireti LMG 21834</name>
    <dbReference type="NCBI Taxonomy" id="1131730"/>
    <lineage>
        <taxon>Bacteria</taxon>
        <taxon>Bacillati</taxon>
        <taxon>Bacillota</taxon>
        <taxon>Bacilli</taxon>
        <taxon>Bacillales</taxon>
        <taxon>Bacillaceae</taxon>
        <taxon>Neobacillus</taxon>
    </lineage>
</organism>
<gene>
    <name evidence="1" type="ORF">BAVI_10954</name>
</gene>
<keyword evidence="2" id="KW-1185">Reference proteome</keyword>